<comment type="caution">
    <text evidence="7">The sequence shown here is derived from an EMBL/GenBank/DDBJ whole genome shotgun (WGS) entry which is preliminary data.</text>
</comment>
<evidence type="ECO:0000256" key="5">
    <source>
        <dbReference type="ARBA" id="ARBA00023136"/>
    </source>
</evidence>
<dbReference type="Proteomes" id="UP000468766">
    <property type="component" value="Unassembled WGS sequence"/>
</dbReference>
<organism evidence="7 8">
    <name type="scientific">Heliorestis acidaminivorans</name>
    <dbReference type="NCBI Taxonomy" id="553427"/>
    <lineage>
        <taxon>Bacteria</taxon>
        <taxon>Bacillati</taxon>
        <taxon>Bacillota</taxon>
        <taxon>Clostridia</taxon>
        <taxon>Eubacteriales</taxon>
        <taxon>Heliobacteriaceae</taxon>
        <taxon>Heliorestis</taxon>
    </lineage>
</organism>
<dbReference type="EMBL" id="WBXO01000003">
    <property type="protein sequence ID" value="KAB2953377.1"/>
    <property type="molecule type" value="Genomic_DNA"/>
</dbReference>
<dbReference type="InterPro" id="IPR004307">
    <property type="entry name" value="TspO_MBR"/>
</dbReference>
<dbReference type="GO" id="GO:0016020">
    <property type="term" value="C:membrane"/>
    <property type="evidence" value="ECO:0007669"/>
    <property type="project" value="UniProtKB-SubCell"/>
</dbReference>
<comment type="similarity">
    <text evidence="2">Belongs to the TspO/BZRP family.</text>
</comment>
<dbReference type="AlphaFoldDB" id="A0A6I0F3S3"/>
<evidence type="ECO:0000256" key="3">
    <source>
        <dbReference type="ARBA" id="ARBA00022692"/>
    </source>
</evidence>
<name>A0A6I0F3S3_9FIRM</name>
<dbReference type="Pfam" id="PF03073">
    <property type="entry name" value="TspO_MBR"/>
    <property type="match status" value="1"/>
</dbReference>
<proteinExistence type="inferred from homology"/>
<dbReference type="GO" id="GO:0033013">
    <property type="term" value="P:tetrapyrrole metabolic process"/>
    <property type="evidence" value="ECO:0007669"/>
    <property type="project" value="UniProtKB-ARBA"/>
</dbReference>
<dbReference type="RefSeq" id="WP_151619373.1">
    <property type="nucleotide sequence ID" value="NZ_WBXO01000003.1"/>
</dbReference>
<reference evidence="7 8" key="1">
    <citation type="submission" date="2019-10" db="EMBL/GenBank/DDBJ databases">
        <title>Whole-genome sequence of the extremophile Heliorestis acidaminivorans DSM 24790.</title>
        <authorList>
            <person name="Kyndt J.A."/>
            <person name="Meyer T.E."/>
        </authorList>
    </citation>
    <scope>NUCLEOTIDE SEQUENCE [LARGE SCALE GENOMIC DNA]</scope>
    <source>
        <strain evidence="7 8">DSM 24790</strain>
    </source>
</reference>
<sequence length="156" mass="17654">MSSPLAGFWAFLATYVAYFLPSILFPMDSRWLASLQKPTWSPPGAIVGLAWMIVYGMIALSVALLHTKVGWRNLGWLWKGSFIVNLLLVFIYFAGQTVSKNLFLSFLNTALIAGTAFLLVFFAWPYYRVSALLFLPYALWSSFATYLAWAIYRLNA</sequence>
<dbReference type="Gene3D" id="1.20.1260.100">
    <property type="entry name" value="TspO/MBR protein"/>
    <property type="match status" value="1"/>
</dbReference>
<feature type="transmembrane region" description="Helical" evidence="6">
    <location>
        <begin position="76"/>
        <end position="95"/>
    </location>
</feature>
<dbReference type="PANTHER" id="PTHR10057:SF0">
    <property type="entry name" value="TRANSLOCATOR PROTEIN"/>
    <property type="match status" value="1"/>
</dbReference>
<dbReference type="CDD" id="cd15904">
    <property type="entry name" value="TSPO_MBR"/>
    <property type="match status" value="1"/>
</dbReference>
<protein>
    <submittedName>
        <fullName evidence="7">Tryptophan-rich sensory protein</fullName>
    </submittedName>
</protein>
<feature type="transmembrane region" description="Helical" evidence="6">
    <location>
        <begin position="133"/>
        <end position="152"/>
    </location>
</feature>
<keyword evidence="3 6" id="KW-0812">Transmembrane</keyword>
<dbReference type="InterPro" id="IPR038330">
    <property type="entry name" value="TspO/MBR-related_sf"/>
</dbReference>
<evidence type="ECO:0000256" key="4">
    <source>
        <dbReference type="ARBA" id="ARBA00022989"/>
    </source>
</evidence>
<gene>
    <name evidence="7" type="ORF">F9B85_05560</name>
</gene>
<evidence type="ECO:0000313" key="8">
    <source>
        <dbReference type="Proteomes" id="UP000468766"/>
    </source>
</evidence>
<keyword evidence="4 6" id="KW-1133">Transmembrane helix</keyword>
<evidence type="ECO:0000256" key="2">
    <source>
        <dbReference type="ARBA" id="ARBA00007524"/>
    </source>
</evidence>
<keyword evidence="8" id="KW-1185">Reference proteome</keyword>
<feature type="transmembrane region" description="Helical" evidence="6">
    <location>
        <begin position="6"/>
        <end position="25"/>
    </location>
</feature>
<evidence type="ECO:0000256" key="1">
    <source>
        <dbReference type="ARBA" id="ARBA00004141"/>
    </source>
</evidence>
<feature type="transmembrane region" description="Helical" evidence="6">
    <location>
        <begin position="45"/>
        <end position="64"/>
    </location>
</feature>
<accession>A0A6I0F3S3</accession>
<evidence type="ECO:0000256" key="6">
    <source>
        <dbReference type="SAM" id="Phobius"/>
    </source>
</evidence>
<evidence type="ECO:0000313" key="7">
    <source>
        <dbReference type="EMBL" id="KAB2953377.1"/>
    </source>
</evidence>
<keyword evidence="5 6" id="KW-0472">Membrane</keyword>
<feature type="transmembrane region" description="Helical" evidence="6">
    <location>
        <begin position="102"/>
        <end position="127"/>
    </location>
</feature>
<dbReference type="PANTHER" id="PTHR10057">
    <property type="entry name" value="PERIPHERAL-TYPE BENZODIAZEPINE RECEPTOR"/>
    <property type="match status" value="1"/>
</dbReference>
<dbReference type="OrthoDB" id="9795496at2"/>
<comment type="subcellular location">
    <subcellularLocation>
        <location evidence="1">Membrane</location>
        <topology evidence="1">Multi-pass membrane protein</topology>
    </subcellularLocation>
</comment>